<evidence type="ECO:0000259" key="1">
    <source>
        <dbReference type="Pfam" id="PF13538"/>
    </source>
</evidence>
<keyword evidence="2" id="KW-0347">Helicase</keyword>
<sequence length="900" mass="102248">MATVDSQIRAVCATISDTIEALEHDRNLLSRNAIKQLRDLAEAIAVRLQLQDGEAEFHYDQTGAAVEWIGSTNKDTNFIYRFHRQVQMSASHYSFEGDAAERLMLKYYEYLLRARILLLDRCGLDVLGNLERFPLHIDPALSEYHAKIAERIAVVKDLPPEQGNRSRYYVHSVRPFFTGGLIFYEVTFSNISDRPNKFDRIIAFTDIDMTDRYAAQLRLVPDQIQMIGQSMPIMIIRSWDVSIRPCEFQNFAKIFGLSTTVDSGSSEYMRLMRFLTETSHGLVDLMLMGDTRYEQIKGAVVARIQKPQIMPVLDAARQLVHAKSAGHNVVRYLLLEMRNRVIKEQYELGSNRYLSGLQLTSRSGPFDTMPFCAMPAGHVTNFRDLMASVDPSNRRHEFLARRIRNNVERHGLLYTPIAEVQDLGELDDLVAVHNATIPPTLRHAARTIEQDKDHVFMHGYEDSTVAIIERLQQLSAAGVAGYDAAADRWLGETRLDIDDEVKKTALRSLFAKSCVALIYGAAGTGKSTMVGYIADYFSDKQLLFLAHTHSAKDNLERKAPAPRGEYRTIGSHIKRSDPREYDVLVIDECSIVSNDDLLAILAKTKFKLLVLVGDLYQIASIQFGNWFNVIRGFVPKSAVFELTKPHRTNSVALLDFWSKVRHLDDGIEESIAHHGYAADLDKSLFDTQQDGEIILCLNYDGLYGINNVNRFRQSSNPGKPVVWGLNTYKVGDPVLFNQTDRFNRFIYNNLKGRIVDIVVHEDRIQFDVWLDRGVTAIDVDGHDLRYVRDSTVSFDVYQRGNTDNDDETVYTSVPFQIAYAVSIHKAQGLEYDSVKIVITDANEEDISHNIFYTAITRARKQLKIHWSPETQKSVLETLEHSRSGKDVALLKARRGVVSMR</sequence>
<reference evidence="3" key="1">
    <citation type="submission" date="2018-04" db="EMBL/GenBank/DDBJ databases">
        <authorList>
            <person name="Liu S."/>
            <person name="Wang Z."/>
            <person name="Li J."/>
        </authorList>
    </citation>
    <scope>NUCLEOTIDE SEQUENCE [LARGE SCALE GENOMIC DNA]</scope>
    <source>
        <strain evidence="3">622</strain>
    </source>
</reference>
<dbReference type="RefSeq" id="WP_108963108.1">
    <property type="nucleotide sequence ID" value="NZ_QEFB01000011.1"/>
</dbReference>
<name>A0A2U1TD07_9MICO</name>
<dbReference type="InterPro" id="IPR027785">
    <property type="entry name" value="UvrD-like_helicase_C"/>
</dbReference>
<keyword evidence="2" id="KW-0378">Hydrolase</keyword>
<accession>A0A2U1TD07</accession>
<dbReference type="Proteomes" id="UP000244962">
    <property type="component" value="Unassembled WGS sequence"/>
</dbReference>
<dbReference type="Pfam" id="PF13538">
    <property type="entry name" value="UvrD_C_2"/>
    <property type="match status" value="1"/>
</dbReference>
<keyword evidence="3" id="KW-1185">Reference proteome</keyword>
<dbReference type="GO" id="GO:0004386">
    <property type="term" value="F:helicase activity"/>
    <property type="evidence" value="ECO:0007669"/>
    <property type="project" value="UniProtKB-KW"/>
</dbReference>
<dbReference type="Pfam" id="PF13604">
    <property type="entry name" value="AAA_30"/>
    <property type="match status" value="1"/>
</dbReference>
<comment type="caution">
    <text evidence="2">The sequence shown here is derived from an EMBL/GenBank/DDBJ whole genome shotgun (WGS) entry which is preliminary data.</text>
</comment>
<protein>
    <submittedName>
        <fullName evidence="2">Helicase</fullName>
    </submittedName>
</protein>
<evidence type="ECO:0000313" key="3">
    <source>
        <dbReference type="Proteomes" id="UP000244962"/>
    </source>
</evidence>
<dbReference type="Gene3D" id="3.40.50.300">
    <property type="entry name" value="P-loop containing nucleotide triphosphate hydrolases"/>
    <property type="match status" value="2"/>
</dbReference>
<dbReference type="CDD" id="cd18809">
    <property type="entry name" value="SF1_C_RecD"/>
    <property type="match status" value="1"/>
</dbReference>
<dbReference type="InterPro" id="IPR027417">
    <property type="entry name" value="P-loop_NTPase"/>
</dbReference>
<dbReference type="AlphaFoldDB" id="A0A2U1TD07"/>
<gene>
    <name evidence="2" type="ORF">DF223_10395</name>
</gene>
<keyword evidence="2" id="KW-0067">ATP-binding</keyword>
<evidence type="ECO:0000313" key="2">
    <source>
        <dbReference type="EMBL" id="PWC06663.1"/>
    </source>
</evidence>
<keyword evidence="2" id="KW-0547">Nucleotide-binding</keyword>
<feature type="domain" description="UvrD-like helicase C-terminal" evidence="1">
    <location>
        <begin position="818"/>
        <end position="862"/>
    </location>
</feature>
<organism evidence="2 3">
    <name type="scientific">Mycetocola zhujimingii</name>
    <dbReference type="NCBI Taxonomy" id="2079792"/>
    <lineage>
        <taxon>Bacteria</taxon>
        <taxon>Bacillati</taxon>
        <taxon>Actinomycetota</taxon>
        <taxon>Actinomycetes</taxon>
        <taxon>Micrococcales</taxon>
        <taxon>Microbacteriaceae</taxon>
        <taxon>Mycetocola</taxon>
    </lineage>
</organism>
<proteinExistence type="predicted"/>
<dbReference type="SUPFAM" id="SSF52540">
    <property type="entry name" value="P-loop containing nucleoside triphosphate hydrolases"/>
    <property type="match status" value="2"/>
</dbReference>
<dbReference type="EMBL" id="QEFB01000011">
    <property type="protein sequence ID" value="PWC06663.1"/>
    <property type="molecule type" value="Genomic_DNA"/>
</dbReference>